<dbReference type="Gene3D" id="3.20.20.450">
    <property type="entry name" value="EAL domain"/>
    <property type="match status" value="1"/>
</dbReference>
<dbReference type="PROSITE" id="PS50112">
    <property type="entry name" value="PAS"/>
    <property type="match status" value="1"/>
</dbReference>
<dbReference type="InterPro" id="IPR052155">
    <property type="entry name" value="Biofilm_reg_signaling"/>
</dbReference>
<dbReference type="Gene3D" id="3.30.450.20">
    <property type="entry name" value="PAS domain"/>
    <property type="match status" value="2"/>
</dbReference>
<feature type="domain" description="PAC" evidence="2">
    <location>
        <begin position="356"/>
        <end position="410"/>
    </location>
</feature>
<dbReference type="InterPro" id="IPR000700">
    <property type="entry name" value="PAS-assoc_C"/>
</dbReference>
<dbReference type="SUPFAM" id="SSF55785">
    <property type="entry name" value="PYP-like sensor domain (PAS domain)"/>
    <property type="match status" value="2"/>
</dbReference>
<gene>
    <name evidence="5" type="ORF">TUM4438_12430</name>
</gene>
<dbReference type="SMART" id="SM00086">
    <property type="entry name" value="PAC"/>
    <property type="match status" value="2"/>
</dbReference>
<dbReference type="InterPro" id="IPR000014">
    <property type="entry name" value="PAS"/>
</dbReference>
<keyword evidence="6" id="KW-1185">Reference proteome</keyword>
<dbReference type="InterPro" id="IPR043128">
    <property type="entry name" value="Rev_trsase/Diguanyl_cyclase"/>
</dbReference>
<feature type="domain" description="PAC" evidence="2">
    <location>
        <begin position="236"/>
        <end position="288"/>
    </location>
</feature>
<dbReference type="PROSITE" id="PS50883">
    <property type="entry name" value="EAL"/>
    <property type="match status" value="1"/>
</dbReference>
<dbReference type="SUPFAM" id="SSF141868">
    <property type="entry name" value="EAL domain-like"/>
    <property type="match status" value="1"/>
</dbReference>
<evidence type="ECO:0000313" key="5">
    <source>
        <dbReference type="EMBL" id="GIU43459.1"/>
    </source>
</evidence>
<dbReference type="InterPro" id="IPR035965">
    <property type="entry name" value="PAS-like_dom_sf"/>
</dbReference>
<feature type="domain" description="PAS" evidence="1">
    <location>
        <begin position="285"/>
        <end position="331"/>
    </location>
</feature>
<dbReference type="Pfam" id="PF08448">
    <property type="entry name" value="PAS_4"/>
    <property type="match status" value="1"/>
</dbReference>
<comment type="caution">
    <text evidence="5">The sequence shown here is derived from an EMBL/GenBank/DDBJ whole genome shotgun (WGS) entry which is preliminary data.</text>
</comment>
<dbReference type="SUPFAM" id="SSF55073">
    <property type="entry name" value="Nucleotide cyclase"/>
    <property type="match status" value="1"/>
</dbReference>
<proteinExistence type="predicted"/>
<dbReference type="CDD" id="cd01948">
    <property type="entry name" value="EAL"/>
    <property type="match status" value="1"/>
</dbReference>
<dbReference type="EMBL" id="BPEY01000015">
    <property type="protein sequence ID" value="GIU43459.1"/>
    <property type="molecule type" value="Genomic_DNA"/>
</dbReference>
<dbReference type="InterPro" id="IPR035919">
    <property type="entry name" value="EAL_sf"/>
</dbReference>
<dbReference type="PANTHER" id="PTHR44757">
    <property type="entry name" value="DIGUANYLATE CYCLASE DGCP"/>
    <property type="match status" value="1"/>
</dbReference>
<dbReference type="SMART" id="SM00267">
    <property type="entry name" value="GGDEF"/>
    <property type="match status" value="1"/>
</dbReference>
<dbReference type="InterPro" id="IPR001633">
    <property type="entry name" value="EAL_dom"/>
</dbReference>
<dbReference type="PROSITE" id="PS50113">
    <property type="entry name" value="PAC"/>
    <property type="match status" value="2"/>
</dbReference>
<accession>A0ABQ4P7F4</accession>
<dbReference type="NCBIfam" id="TIGR00229">
    <property type="entry name" value="sensory_box"/>
    <property type="match status" value="1"/>
</dbReference>
<dbReference type="CDD" id="cd01949">
    <property type="entry name" value="GGDEF"/>
    <property type="match status" value="1"/>
</dbReference>
<reference evidence="5" key="1">
    <citation type="submission" date="2021-05" db="EMBL/GenBank/DDBJ databases">
        <title>Molecular characterization for Shewanella algae harboring chromosomal blaOXA-55-like strains isolated from clinical and environment sample.</title>
        <authorList>
            <person name="Ohama Y."/>
            <person name="Aoki K."/>
            <person name="Harada S."/>
            <person name="Moriya K."/>
            <person name="Ishii Y."/>
            <person name="Tateda K."/>
        </authorList>
    </citation>
    <scope>NUCLEOTIDE SEQUENCE</scope>
    <source>
        <strain evidence="5">JCM 11563</strain>
    </source>
</reference>
<feature type="domain" description="EAL" evidence="3">
    <location>
        <begin position="585"/>
        <end position="839"/>
    </location>
</feature>
<dbReference type="InterPro" id="IPR029787">
    <property type="entry name" value="Nucleotide_cyclase"/>
</dbReference>
<dbReference type="Pfam" id="PF00563">
    <property type="entry name" value="EAL"/>
    <property type="match status" value="1"/>
</dbReference>
<dbReference type="InterPro" id="IPR001610">
    <property type="entry name" value="PAC"/>
</dbReference>
<dbReference type="InterPro" id="IPR013656">
    <property type="entry name" value="PAS_4"/>
</dbReference>
<organism evidence="5 6">
    <name type="scientific">Shewanella sairae</name>
    <dbReference type="NCBI Taxonomy" id="190310"/>
    <lineage>
        <taxon>Bacteria</taxon>
        <taxon>Pseudomonadati</taxon>
        <taxon>Pseudomonadota</taxon>
        <taxon>Gammaproteobacteria</taxon>
        <taxon>Alteromonadales</taxon>
        <taxon>Shewanellaceae</taxon>
        <taxon>Shewanella</taxon>
    </lineage>
</organism>
<dbReference type="Gene3D" id="3.30.70.270">
    <property type="match status" value="1"/>
</dbReference>
<dbReference type="Pfam" id="PF13426">
    <property type="entry name" value="PAS_9"/>
    <property type="match status" value="1"/>
</dbReference>
<dbReference type="Pfam" id="PF00990">
    <property type="entry name" value="GGDEF"/>
    <property type="match status" value="1"/>
</dbReference>
<name>A0ABQ4P7F4_9GAMM</name>
<dbReference type="Proteomes" id="UP000887104">
    <property type="component" value="Unassembled WGS sequence"/>
</dbReference>
<dbReference type="PANTHER" id="PTHR44757:SF2">
    <property type="entry name" value="BIOFILM ARCHITECTURE MAINTENANCE PROTEIN MBAA"/>
    <property type="match status" value="1"/>
</dbReference>
<dbReference type="PROSITE" id="PS50887">
    <property type="entry name" value="GGDEF"/>
    <property type="match status" value="1"/>
</dbReference>
<dbReference type="SMART" id="SM00091">
    <property type="entry name" value="PAS"/>
    <property type="match status" value="2"/>
</dbReference>
<evidence type="ECO:0000313" key="6">
    <source>
        <dbReference type="Proteomes" id="UP000887104"/>
    </source>
</evidence>
<feature type="domain" description="GGDEF" evidence="4">
    <location>
        <begin position="442"/>
        <end position="576"/>
    </location>
</feature>
<protein>
    <submittedName>
        <fullName evidence="5">GGDEF domain-containing protein</fullName>
    </submittedName>
</protein>
<dbReference type="CDD" id="cd00130">
    <property type="entry name" value="PAS"/>
    <property type="match status" value="1"/>
</dbReference>
<sequence>MINIEITQAQRNDWQLSIDMLARIAECGAGLLKVNQDGALEVIVHSNISLDILNNFDTSTDLFGSYTNFTAHIDAQSQCFLPIFWPGGASFGYLYLNQGAWVTHALTEVGQAAANPQTANQTTDHRHILSTIKKSIEHDLAHRYRECKLEQSKIRKADEQVSSVGLQQFVDCLKEHVWMKDALGRYVLVNHSVELAWNRPREQILNRTDDELFEPRLANFFIATDNKAILNGIEVSAGECEGLDVDDVSSWLETTKIPVLDDSGELAGVIGMSRNISSHKAALEQLELASRVFENSVEGVVITDVEGTIIDAHGAYQGITGFNKQELVGKTIRMFSSERHDDAFFAAIWQALLSDGKWHGEIWNRCKDGAIFPLMLNVSAVYGDEHKIRFFVAAFSDISIQKQSEAQLAEVTLHDPLTKLPNRMALTTRLEQDLKQASHNQQRLALVYIDVDLFKQINESYGHSIGDEVLLELGRRFSSGLGDLAIAARLGSDEFAVLLPNIDSNDMLLLSINQLRQVFDLPFVLGEYGQARLTASMGVAIFPDDTQDSSNLLVNAEVAMHRAKREGRNNYAFYTESLTEKSVANLKLQSALHNALETDAFHLVFQPKISFKTGKVIGVETLLRWDDPLLGRISPMVFIPLAENIGLIQDIGRWVLKKACEQGQRWHQQGLEFGRIAVNVASQQLQRSSFVDEVAEILQQTGLPASSLELEVTESGMLSDPLLVSQYLARFGSMGIELSIDDFGTGYSSLSYLKKLPIHKLKIDQSFVAGLPFDTHNTAIAKAIIAMGHALNLKVVAEGVETQEQADFLIASDCDEAQGYFYSRPKLAKELTDYLSAEKPKQLS</sequence>
<dbReference type="InterPro" id="IPR000160">
    <property type="entry name" value="GGDEF_dom"/>
</dbReference>
<dbReference type="SMART" id="SM00052">
    <property type="entry name" value="EAL"/>
    <property type="match status" value="1"/>
</dbReference>
<dbReference type="NCBIfam" id="TIGR00254">
    <property type="entry name" value="GGDEF"/>
    <property type="match status" value="1"/>
</dbReference>
<evidence type="ECO:0000259" key="4">
    <source>
        <dbReference type="PROSITE" id="PS50887"/>
    </source>
</evidence>
<evidence type="ECO:0000259" key="1">
    <source>
        <dbReference type="PROSITE" id="PS50112"/>
    </source>
</evidence>
<evidence type="ECO:0000259" key="2">
    <source>
        <dbReference type="PROSITE" id="PS50113"/>
    </source>
</evidence>
<evidence type="ECO:0000259" key="3">
    <source>
        <dbReference type="PROSITE" id="PS50883"/>
    </source>
</evidence>
<dbReference type="RefSeq" id="WP_246616113.1">
    <property type="nucleotide sequence ID" value="NZ_BPEY01000015.1"/>
</dbReference>